<dbReference type="PANTHER" id="PTHR43303:SF4">
    <property type="entry name" value="NADPH DEHYDROGENASE C23G7.10C-RELATED"/>
    <property type="match status" value="1"/>
</dbReference>
<dbReference type="GO" id="GO:0010181">
    <property type="term" value="F:FMN binding"/>
    <property type="evidence" value="ECO:0007669"/>
    <property type="project" value="InterPro"/>
</dbReference>
<dbReference type="Gene3D" id="3.20.20.70">
    <property type="entry name" value="Aldolase class I"/>
    <property type="match status" value="1"/>
</dbReference>
<dbReference type="GO" id="GO:0003959">
    <property type="term" value="F:NADPH dehydrogenase activity"/>
    <property type="evidence" value="ECO:0007669"/>
    <property type="project" value="InterPro"/>
</dbReference>
<evidence type="ECO:0000313" key="9">
    <source>
        <dbReference type="Proteomes" id="UP000038009"/>
    </source>
</evidence>
<comment type="caution">
    <text evidence="8">The sequence shown here is derived from an EMBL/GenBank/DDBJ whole genome shotgun (WGS) entry which is preliminary data.</text>
</comment>
<sequence>MPAVPMLFQPYSIGQLQLRNRIIIPPMCMYSATDGKMGAFHHMHVGSMATSGAGLVILEATAVCPEGRISPGCCGIWDDETAAAMKAVLDEVRAYSKTPIAIQLAHAGRKASSHRTFDPISGNIKPGETDSWGKPGWQTVAPSDIPFNPKDHPPASMSKEEIVAIVQAFADAAVRADEIGLDGVELHFAHGYLACEFLSPLSNRRTDEYGGSLENRMRMPLEVFRAVRTAFPKEKPVWVRISATEWMDAEGGWSLDDSIALCRRLKELGCDAIHVSSGGNSIDQKMEVRVGYQLPFAKAIKEAVGINVIGVGMLTEPGEAEAALAAGAADSIAIGRQILFNPHWPYEAAHKLRATVDAPPQYWRAEPNPQLNIFGP</sequence>
<dbReference type="InterPro" id="IPR001155">
    <property type="entry name" value="OxRdtase_FMN_N"/>
</dbReference>
<dbReference type="InterPro" id="IPR013785">
    <property type="entry name" value="Aldolase_TIM"/>
</dbReference>
<evidence type="ECO:0000313" key="8">
    <source>
        <dbReference type="EMBL" id="KPI82827.1"/>
    </source>
</evidence>
<keyword evidence="5" id="KW-0560">Oxidoreductase</keyword>
<dbReference type="AlphaFoldDB" id="A0A0N0P2S0"/>
<dbReference type="EMBL" id="LJSK01000520">
    <property type="protein sequence ID" value="KPI82827.1"/>
    <property type="molecule type" value="Genomic_DNA"/>
</dbReference>
<dbReference type="GO" id="GO:0050661">
    <property type="term" value="F:NADP binding"/>
    <property type="evidence" value="ECO:0007669"/>
    <property type="project" value="InterPro"/>
</dbReference>
<dbReference type="OMA" id="YNPRWPW"/>
<dbReference type="VEuPathDB" id="TriTrypDB:Lsey_0520_0010"/>
<feature type="domain" description="NADH:flavin oxidoreductase/NADH oxidase N-terminal" evidence="7">
    <location>
        <begin position="7"/>
        <end position="352"/>
    </location>
</feature>
<evidence type="ECO:0000256" key="4">
    <source>
        <dbReference type="ARBA" id="ARBA00022857"/>
    </source>
</evidence>
<accession>A0A0N0P2S0</accession>
<evidence type="ECO:0000256" key="6">
    <source>
        <dbReference type="SAM" id="MobiDB-lite"/>
    </source>
</evidence>
<keyword evidence="2" id="KW-0285">Flavoprotein</keyword>
<evidence type="ECO:0000256" key="5">
    <source>
        <dbReference type="ARBA" id="ARBA00023002"/>
    </source>
</evidence>
<dbReference type="OrthoDB" id="72788at2759"/>
<dbReference type="PANTHER" id="PTHR43303">
    <property type="entry name" value="NADPH DEHYDROGENASE C23G7.10C-RELATED"/>
    <property type="match status" value="1"/>
</dbReference>
<proteinExistence type="predicted"/>
<dbReference type="GO" id="GO:0005737">
    <property type="term" value="C:cytoplasm"/>
    <property type="evidence" value="ECO:0007669"/>
    <property type="project" value="UniProtKB-ARBA"/>
</dbReference>
<organism evidence="8 9">
    <name type="scientific">Leptomonas seymouri</name>
    <dbReference type="NCBI Taxonomy" id="5684"/>
    <lineage>
        <taxon>Eukaryota</taxon>
        <taxon>Discoba</taxon>
        <taxon>Euglenozoa</taxon>
        <taxon>Kinetoplastea</taxon>
        <taxon>Metakinetoplastina</taxon>
        <taxon>Trypanosomatida</taxon>
        <taxon>Trypanosomatidae</taxon>
        <taxon>Leishmaniinae</taxon>
        <taxon>Leptomonas</taxon>
    </lineage>
</organism>
<reference evidence="8 9" key="1">
    <citation type="journal article" date="2015" name="PLoS Pathog.">
        <title>Leptomonas seymouri: Adaptations to the Dixenous Life Cycle Analyzed by Genome Sequencing, Transcriptome Profiling and Co-infection with Leishmania donovani.</title>
        <authorList>
            <person name="Kraeva N."/>
            <person name="Butenko A."/>
            <person name="Hlavacova J."/>
            <person name="Kostygov A."/>
            <person name="Myskova J."/>
            <person name="Grybchuk D."/>
            <person name="Lestinova T."/>
            <person name="Votypka J."/>
            <person name="Volf P."/>
            <person name="Opperdoes F."/>
            <person name="Flegontov P."/>
            <person name="Lukes J."/>
            <person name="Yurchenko V."/>
        </authorList>
    </citation>
    <scope>NUCLEOTIDE SEQUENCE [LARGE SCALE GENOMIC DNA]</scope>
    <source>
        <strain evidence="8 9">ATCC 30220</strain>
    </source>
</reference>
<feature type="region of interest" description="Disordered" evidence="6">
    <location>
        <begin position="113"/>
        <end position="134"/>
    </location>
</feature>
<gene>
    <name evidence="8" type="ORF">ABL78_8158</name>
</gene>
<dbReference type="SUPFAM" id="SSF51395">
    <property type="entry name" value="FMN-linked oxidoreductases"/>
    <property type="match status" value="1"/>
</dbReference>
<evidence type="ECO:0000256" key="3">
    <source>
        <dbReference type="ARBA" id="ARBA00022643"/>
    </source>
</evidence>
<evidence type="ECO:0000259" key="7">
    <source>
        <dbReference type="Pfam" id="PF00724"/>
    </source>
</evidence>
<dbReference type="Pfam" id="PF00724">
    <property type="entry name" value="Oxidored_FMN"/>
    <property type="match status" value="1"/>
</dbReference>
<dbReference type="InterPro" id="IPR044152">
    <property type="entry name" value="YqjM-like"/>
</dbReference>
<keyword evidence="3" id="KW-0288">FMN</keyword>
<dbReference type="Proteomes" id="UP000038009">
    <property type="component" value="Unassembled WGS sequence"/>
</dbReference>
<keyword evidence="4" id="KW-0521">NADP</keyword>
<protein>
    <submittedName>
        <fullName evidence="8">Putative 2 4-dienoyl-coa reductase fadh1</fullName>
    </submittedName>
</protein>
<dbReference type="CDD" id="cd02932">
    <property type="entry name" value="OYE_YqiM_FMN"/>
    <property type="match status" value="1"/>
</dbReference>
<name>A0A0N0P2S0_LEPSE</name>
<keyword evidence="9" id="KW-1185">Reference proteome</keyword>
<evidence type="ECO:0000256" key="2">
    <source>
        <dbReference type="ARBA" id="ARBA00022630"/>
    </source>
</evidence>
<evidence type="ECO:0000256" key="1">
    <source>
        <dbReference type="ARBA" id="ARBA00001917"/>
    </source>
</evidence>
<comment type="cofactor">
    <cofactor evidence="1">
        <name>FMN</name>
        <dbReference type="ChEBI" id="CHEBI:58210"/>
    </cofactor>
</comment>